<dbReference type="RefSeq" id="WP_012617551.1">
    <property type="nucleotide sequence ID" value="NC_011832.1"/>
</dbReference>
<dbReference type="InterPro" id="IPR020846">
    <property type="entry name" value="MFS_dom"/>
</dbReference>
<dbReference type="GO" id="GO:0005886">
    <property type="term" value="C:plasma membrane"/>
    <property type="evidence" value="ECO:0007669"/>
    <property type="project" value="UniProtKB-SubCell"/>
</dbReference>
<evidence type="ECO:0000313" key="10">
    <source>
        <dbReference type="EMBL" id="ACL16232.1"/>
    </source>
</evidence>
<sequence length="479" mass="51140">MIKKSTDFVSPQREKLDPKILRVSVIMVIGALAPLLDSTMVNVAINIIAGDLNSTISIIQWVITGYILAMALAVPVSGWAVNRFGGKRVYMFSLFVFFAGSVLSSLSWNIDSLIGFRLLQGVGAGLMIPTLQTVLVHIAGSRNLGRVMSIVSIPALLGPILGPVLGGVIVNSLNWRWIFYVNIPITIIALLLTWRGVPTDEPSTSKQSLDIIGILLVSPGFALLIYGISQISSHGGFTSSAVLIPLVIGLLLMVAFIVYALRTKNAPVIDVRLFKSRNFSASTALLFLSGIITNGAMLLLPLYYQQVRGESVLFAGLLLIPQGVGMLLTRNWVGRLADRIGSRSIVAISLVVTMIGTVPFACAGPETNQILLAVALLIRGAGLGGLLIPIMASAYQGLSRDQVPHASSATRIFLTIGGAFGSAVLAILIEHQPSGLSVLDIHTVVSAYNGAFWWLIGFTVIAIIPALLLPLRKFESVIQ</sequence>
<dbReference type="PROSITE" id="PS50850">
    <property type="entry name" value="MFS"/>
    <property type="match status" value="1"/>
</dbReference>
<dbReference type="InterPro" id="IPR036259">
    <property type="entry name" value="MFS_trans_sf"/>
</dbReference>
<dbReference type="Gene3D" id="1.20.1250.20">
    <property type="entry name" value="MFS general substrate transporter like domains"/>
    <property type="match status" value="2"/>
</dbReference>
<dbReference type="PANTHER" id="PTHR42718:SF9">
    <property type="entry name" value="MAJOR FACILITATOR SUPERFAMILY MULTIDRUG TRANSPORTER MFSC"/>
    <property type="match status" value="1"/>
</dbReference>
<evidence type="ECO:0000256" key="4">
    <source>
        <dbReference type="ARBA" id="ARBA00022475"/>
    </source>
</evidence>
<dbReference type="Proteomes" id="UP000002457">
    <property type="component" value="Chromosome"/>
</dbReference>
<evidence type="ECO:0000256" key="3">
    <source>
        <dbReference type="ARBA" id="ARBA00022448"/>
    </source>
</evidence>
<feature type="transmembrane region" description="Helical" evidence="8">
    <location>
        <begin position="451"/>
        <end position="471"/>
    </location>
</feature>
<dbReference type="Pfam" id="PF07690">
    <property type="entry name" value="MFS_1"/>
    <property type="match status" value="1"/>
</dbReference>
<feature type="transmembrane region" description="Helical" evidence="8">
    <location>
        <begin position="412"/>
        <end position="431"/>
    </location>
</feature>
<gene>
    <name evidence="10" type="ordered locus">Mpal_0874</name>
</gene>
<dbReference type="GeneID" id="7272364"/>
<dbReference type="OrthoDB" id="117970at2157"/>
<evidence type="ECO:0000256" key="6">
    <source>
        <dbReference type="ARBA" id="ARBA00022989"/>
    </source>
</evidence>
<feature type="transmembrane region" description="Helical" evidence="8">
    <location>
        <begin position="56"/>
        <end position="77"/>
    </location>
</feature>
<keyword evidence="4" id="KW-1003">Cell membrane</keyword>
<dbReference type="PANTHER" id="PTHR42718">
    <property type="entry name" value="MAJOR FACILITATOR SUPERFAMILY MULTIDRUG TRANSPORTER MFSC"/>
    <property type="match status" value="1"/>
</dbReference>
<keyword evidence="6 8" id="KW-1133">Transmembrane helix</keyword>
<dbReference type="STRING" id="521011.Mpal_0874"/>
<keyword evidence="3" id="KW-0813">Transport</keyword>
<reference evidence="10 11" key="1">
    <citation type="journal article" date="2015" name="Genome Announc.">
        <title>Complete Genome Sequence of Methanosphaerula palustris E1-9CT, a Hydrogenotrophic Methanogen Isolated from a Minerotrophic Fen Peatland.</title>
        <authorList>
            <person name="Cadillo-Quiroz H."/>
            <person name="Browne P."/>
            <person name="Kyrpides N."/>
            <person name="Woyke T."/>
            <person name="Goodwin L."/>
            <person name="Detter C."/>
            <person name="Yavitt J.B."/>
            <person name="Zinder S.H."/>
        </authorList>
    </citation>
    <scope>NUCLEOTIDE SEQUENCE [LARGE SCALE GENOMIC DNA]</scope>
    <source>
        <strain evidence="11">ATCC BAA-1556 / DSM 19958 / E1-9c</strain>
    </source>
</reference>
<proteinExistence type="inferred from homology"/>
<accession>B8GGH7</accession>
<feature type="transmembrane region" description="Helical" evidence="8">
    <location>
        <begin position="345"/>
        <end position="364"/>
    </location>
</feature>
<dbReference type="AlphaFoldDB" id="B8GGH7"/>
<evidence type="ECO:0000256" key="2">
    <source>
        <dbReference type="ARBA" id="ARBA00008537"/>
    </source>
</evidence>
<dbReference type="CDD" id="cd17503">
    <property type="entry name" value="MFS_LmrB_MDR_like"/>
    <property type="match status" value="1"/>
</dbReference>
<feature type="transmembrane region" description="Helical" evidence="8">
    <location>
        <begin position="114"/>
        <end position="138"/>
    </location>
</feature>
<evidence type="ECO:0000256" key="1">
    <source>
        <dbReference type="ARBA" id="ARBA00004651"/>
    </source>
</evidence>
<feature type="transmembrane region" description="Helical" evidence="8">
    <location>
        <begin position="281"/>
        <end position="300"/>
    </location>
</feature>
<dbReference type="InterPro" id="IPR004638">
    <property type="entry name" value="EmrB-like"/>
</dbReference>
<feature type="transmembrane region" description="Helical" evidence="8">
    <location>
        <begin position="150"/>
        <end position="171"/>
    </location>
</feature>
<evidence type="ECO:0000256" key="8">
    <source>
        <dbReference type="SAM" id="Phobius"/>
    </source>
</evidence>
<feature type="transmembrane region" description="Helical" evidence="8">
    <location>
        <begin position="312"/>
        <end position="333"/>
    </location>
</feature>
<evidence type="ECO:0000259" key="9">
    <source>
        <dbReference type="PROSITE" id="PS50850"/>
    </source>
</evidence>
<feature type="domain" description="Major facilitator superfamily (MFS) profile" evidence="9">
    <location>
        <begin position="23"/>
        <end position="474"/>
    </location>
</feature>
<evidence type="ECO:0000256" key="7">
    <source>
        <dbReference type="ARBA" id="ARBA00023136"/>
    </source>
</evidence>
<evidence type="ECO:0000256" key="5">
    <source>
        <dbReference type="ARBA" id="ARBA00022692"/>
    </source>
</evidence>
<dbReference type="HOGENOM" id="CLU_000960_28_0_2"/>
<name>B8GGH7_METPE</name>
<comment type="subcellular location">
    <subcellularLocation>
        <location evidence="1">Cell membrane</location>
        <topology evidence="1">Multi-pass membrane protein</topology>
    </subcellularLocation>
</comment>
<dbReference type="SUPFAM" id="SSF103473">
    <property type="entry name" value="MFS general substrate transporter"/>
    <property type="match status" value="1"/>
</dbReference>
<feature type="transmembrane region" description="Helical" evidence="8">
    <location>
        <begin position="209"/>
        <end position="229"/>
    </location>
</feature>
<evidence type="ECO:0000313" key="11">
    <source>
        <dbReference type="Proteomes" id="UP000002457"/>
    </source>
</evidence>
<organism evidence="10 11">
    <name type="scientific">Methanosphaerula palustris (strain ATCC BAA-1556 / DSM 19958 / E1-9c)</name>
    <dbReference type="NCBI Taxonomy" id="521011"/>
    <lineage>
        <taxon>Archaea</taxon>
        <taxon>Methanobacteriati</taxon>
        <taxon>Methanobacteriota</taxon>
        <taxon>Stenosarchaea group</taxon>
        <taxon>Methanomicrobia</taxon>
        <taxon>Methanomicrobiales</taxon>
        <taxon>Methanoregulaceae</taxon>
        <taxon>Methanosphaerula</taxon>
    </lineage>
</organism>
<keyword evidence="7 8" id="KW-0472">Membrane</keyword>
<feature type="transmembrane region" description="Helical" evidence="8">
    <location>
        <begin position="177"/>
        <end position="197"/>
    </location>
</feature>
<feature type="transmembrane region" description="Helical" evidence="8">
    <location>
        <begin position="20"/>
        <end position="36"/>
    </location>
</feature>
<keyword evidence="5 8" id="KW-0812">Transmembrane</keyword>
<dbReference type="EMBL" id="CP001338">
    <property type="protein sequence ID" value="ACL16232.1"/>
    <property type="molecule type" value="Genomic_DNA"/>
</dbReference>
<dbReference type="NCBIfam" id="TIGR00711">
    <property type="entry name" value="efflux_EmrB"/>
    <property type="match status" value="1"/>
</dbReference>
<dbReference type="eggNOG" id="arCOG00144">
    <property type="taxonomic scope" value="Archaea"/>
</dbReference>
<dbReference type="GO" id="GO:0022857">
    <property type="term" value="F:transmembrane transporter activity"/>
    <property type="evidence" value="ECO:0007669"/>
    <property type="project" value="InterPro"/>
</dbReference>
<keyword evidence="11" id="KW-1185">Reference proteome</keyword>
<dbReference type="InterPro" id="IPR011701">
    <property type="entry name" value="MFS"/>
</dbReference>
<comment type="similarity">
    <text evidence="2">Belongs to the major facilitator superfamily. EmrB family.</text>
</comment>
<dbReference type="KEGG" id="mpl:Mpal_0874"/>
<feature type="transmembrane region" description="Helical" evidence="8">
    <location>
        <begin position="89"/>
        <end position="108"/>
    </location>
</feature>
<feature type="transmembrane region" description="Helical" evidence="8">
    <location>
        <begin position="370"/>
        <end position="392"/>
    </location>
</feature>
<protein>
    <submittedName>
        <fullName evidence="10">Drug resistance transporter, EmrB/QacA subfamily</fullName>
    </submittedName>
</protein>
<feature type="transmembrane region" description="Helical" evidence="8">
    <location>
        <begin position="241"/>
        <end position="261"/>
    </location>
</feature>